<evidence type="ECO:0000256" key="1">
    <source>
        <dbReference type="ARBA" id="ARBA00022723"/>
    </source>
</evidence>
<dbReference type="Proteomes" id="UP000015105">
    <property type="component" value="Chromosome 4D"/>
</dbReference>
<name>A0A453HYA4_AEGTS</name>
<reference evidence="9" key="1">
    <citation type="journal article" date="2014" name="Science">
        <title>Ancient hybridizations among the ancestral genomes of bread wheat.</title>
        <authorList>
            <consortium name="International Wheat Genome Sequencing Consortium,"/>
            <person name="Marcussen T."/>
            <person name="Sandve S.R."/>
            <person name="Heier L."/>
            <person name="Spannagl M."/>
            <person name="Pfeifer M."/>
            <person name="Jakobsen K.S."/>
            <person name="Wulff B.B."/>
            <person name="Steuernagel B."/>
            <person name="Mayer K.F."/>
            <person name="Olsen O.A."/>
        </authorList>
    </citation>
    <scope>NUCLEOTIDE SEQUENCE [LARGE SCALE GENOMIC DNA]</scope>
    <source>
        <strain evidence="9">cv. AL8/78</strain>
    </source>
</reference>
<reference evidence="8" key="3">
    <citation type="journal article" date="2017" name="Nature">
        <title>Genome sequence of the progenitor of the wheat D genome Aegilops tauschii.</title>
        <authorList>
            <person name="Luo M.C."/>
            <person name="Gu Y.Q."/>
            <person name="Puiu D."/>
            <person name="Wang H."/>
            <person name="Twardziok S.O."/>
            <person name="Deal K.R."/>
            <person name="Huo N."/>
            <person name="Zhu T."/>
            <person name="Wang L."/>
            <person name="Wang Y."/>
            <person name="McGuire P.E."/>
            <person name="Liu S."/>
            <person name="Long H."/>
            <person name="Ramasamy R.K."/>
            <person name="Rodriguez J.C."/>
            <person name="Van S.L."/>
            <person name="Yuan L."/>
            <person name="Wang Z."/>
            <person name="Xia Z."/>
            <person name="Xiao L."/>
            <person name="Anderson O.D."/>
            <person name="Ouyang S."/>
            <person name="Liang Y."/>
            <person name="Zimin A.V."/>
            <person name="Pertea G."/>
            <person name="Qi P."/>
            <person name="Bennetzen J.L."/>
            <person name="Dai X."/>
            <person name="Dawson M.W."/>
            <person name="Muller H.G."/>
            <person name="Kugler K."/>
            <person name="Rivarola-Duarte L."/>
            <person name="Spannagl M."/>
            <person name="Mayer K.F.X."/>
            <person name="Lu F.H."/>
            <person name="Bevan M.W."/>
            <person name="Leroy P."/>
            <person name="Li P."/>
            <person name="You F.M."/>
            <person name="Sun Q."/>
            <person name="Liu Z."/>
            <person name="Lyons E."/>
            <person name="Wicker T."/>
            <person name="Salzberg S.L."/>
            <person name="Devos K.M."/>
            <person name="Dvorak J."/>
        </authorList>
    </citation>
    <scope>NUCLEOTIDE SEQUENCE [LARGE SCALE GENOMIC DNA]</scope>
    <source>
        <strain evidence="8">cv. AL8/78</strain>
    </source>
</reference>
<dbReference type="EnsemblPlants" id="AET4Gv20355300.12">
    <property type="protein sequence ID" value="AET4Gv20355300.12"/>
    <property type="gene ID" value="AET4Gv20355300"/>
</dbReference>
<dbReference type="PANTHER" id="PTHR33680">
    <property type="entry name" value="OS07G0190500 PROTEIN"/>
    <property type="match status" value="1"/>
</dbReference>
<feature type="signal peptide" evidence="6">
    <location>
        <begin position="1"/>
        <end position="18"/>
    </location>
</feature>
<dbReference type="Gramene" id="AET4Gv20355300.12">
    <property type="protein sequence ID" value="AET4Gv20355300.12"/>
    <property type="gene ID" value="AET4Gv20355300"/>
</dbReference>
<keyword evidence="2 4" id="KW-0863">Zinc-finger</keyword>
<organism evidence="8 9">
    <name type="scientific">Aegilops tauschii subsp. strangulata</name>
    <name type="common">Goatgrass</name>
    <dbReference type="NCBI Taxonomy" id="200361"/>
    <lineage>
        <taxon>Eukaryota</taxon>
        <taxon>Viridiplantae</taxon>
        <taxon>Streptophyta</taxon>
        <taxon>Embryophyta</taxon>
        <taxon>Tracheophyta</taxon>
        <taxon>Spermatophyta</taxon>
        <taxon>Magnoliopsida</taxon>
        <taxon>Liliopsida</taxon>
        <taxon>Poales</taxon>
        <taxon>Poaceae</taxon>
        <taxon>BOP clade</taxon>
        <taxon>Pooideae</taxon>
        <taxon>Triticodae</taxon>
        <taxon>Triticeae</taxon>
        <taxon>Triticinae</taxon>
        <taxon>Aegilops</taxon>
    </lineage>
</organism>
<proteinExistence type="predicted"/>
<keyword evidence="1" id="KW-0479">Metal-binding</keyword>
<reference evidence="8" key="4">
    <citation type="submission" date="2019-03" db="UniProtKB">
        <authorList>
            <consortium name="EnsemblPlants"/>
        </authorList>
    </citation>
    <scope>IDENTIFICATION</scope>
</reference>
<sequence>LTIWISIASISDLSLYLAVPTMVSSSSSMPAVSLTAPEDIAPLPLIRCPRCNLGVIQWFISETSLNPGCHFYKCEFRDTGRCSFWKWENKYIDYLRARWSHVFLPAAPPPHEAPTLILREIQSDIKIALAVALDSHNMSAPQPFVNADRDPLEDPDFFNSHSTAPTSTSRTSLQKIFNLDNVDLRIFNMSRNTLPRISVFKLSSFRRMILQCSNPSKQIEDYSNVRIRPAADICYKRALWDSTPDIQTPRVITKPTLSNHPSLQQTPPQQNLRQSGPSLSTGSSGQSRTNTNAPAQLFRSPRPSSANDFAIHMKDNYPNLVYTEVGIVLKK</sequence>
<evidence type="ECO:0000256" key="2">
    <source>
        <dbReference type="ARBA" id="ARBA00022771"/>
    </source>
</evidence>
<dbReference type="AlphaFoldDB" id="A0A453HYA4"/>
<dbReference type="PROSITE" id="PS51999">
    <property type="entry name" value="ZF_GRF"/>
    <property type="match status" value="1"/>
</dbReference>
<evidence type="ECO:0000313" key="9">
    <source>
        <dbReference type="Proteomes" id="UP000015105"/>
    </source>
</evidence>
<reference evidence="8" key="5">
    <citation type="journal article" date="2021" name="G3 (Bethesda)">
        <title>Aegilops tauschii genome assembly Aet v5.0 features greater sequence contiguity and improved annotation.</title>
        <authorList>
            <person name="Wang L."/>
            <person name="Zhu T."/>
            <person name="Rodriguez J.C."/>
            <person name="Deal K.R."/>
            <person name="Dubcovsky J."/>
            <person name="McGuire P.E."/>
            <person name="Lux T."/>
            <person name="Spannagl M."/>
            <person name="Mayer K.F.X."/>
            <person name="Baldrich P."/>
            <person name="Meyers B.C."/>
            <person name="Huo N."/>
            <person name="Gu Y.Q."/>
            <person name="Zhou H."/>
            <person name="Devos K.M."/>
            <person name="Bennetzen J.L."/>
            <person name="Unver T."/>
            <person name="Budak H."/>
            <person name="Gulick P.J."/>
            <person name="Galiba G."/>
            <person name="Kalapos B."/>
            <person name="Nelson D.R."/>
            <person name="Li P."/>
            <person name="You F.M."/>
            <person name="Luo M.C."/>
            <person name="Dvorak J."/>
        </authorList>
    </citation>
    <scope>NUCLEOTIDE SEQUENCE [LARGE SCALE GENOMIC DNA]</scope>
    <source>
        <strain evidence="8">cv. AL8/78</strain>
    </source>
</reference>
<evidence type="ECO:0000256" key="4">
    <source>
        <dbReference type="PROSITE-ProRule" id="PRU01343"/>
    </source>
</evidence>
<dbReference type="InterPro" id="IPR010666">
    <property type="entry name" value="Znf_GRF"/>
</dbReference>
<feature type="domain" description="GRF-type" evidence="7">
    <location>
        <begin position="48"/>
        <end position="91"/>
    </location>
</feature>
<dbReference type="GO" id="GO:0008270">
    <property type="term" value="F:zinc ion binding"/>
    <property type="evidence" value="ECO:0007669"/>
    <property type="project" value="UniProtKB-KW"/>
</dbReference>
<evidence type="ECO:0000313" key="8">
    <source>
        <dbReference type="EnsemblPlants" id="AET4Gv20355300.12"/>
    </source>
</evidence>
<protein>
    <recommendedName>
        <fullName evidence="7">GRF-type domain-containing protein</fullName>
    </recommendedName>
</protein>
<keyword evidence="9" id="KW-1185">Reference proteome</keyword>
<keyword evidence="3" id="KW-0862">Zinc</keyword>
<accession>A0A453HYA4</accession>
<feature type="region of interest" description="Disordered" evidence="5">
    <location>
        <begin position="252"/>
        <end position="306"/>
    </location>
</feature>
<reference evidence="9" key="2">
    <citation type="journal article" date="2017" name="Nat. Plants">
        <title>The Aegilops tauschii genome reveals multiple impacts of transposons.</title>
        <authorList>
            <person name="Zhao G."/>
            <person name="Zou C."/>
            <person name="Li K."/>
            <person name="Wang K."/>
            <person name="Li T."/>
            <person name="Gao L."/>
            <person name="Zhang X."/>
            <person name="Wang H."/>
            <person name="Yang Z."/>
            <person name="Liu X."/>
            <person name="Jiang W."/>
            <person name="Mao L."/>
            <person name="Kong X."/>
            <person name="Jiao Y."/>
            <person name="Jia J."/>
        </authorList>
    </citation>
    <scope>NUCLEOTIDE SEQUENCE [LARGE SCALE GENOMIC DNA]</scope>
    <source>
        <strain evidence="9">cv. AL8/78</strain>
    </source>
</reference>
<evidence type="ECO:0000259" key="7">
    <source>
        <dbReference type="PROSITE" id="PS51999"/>
    </source>
</evidence>
<feature type="compositionally biased region" description="Polar residues" evidence="5">
    <location>
        <begin position="255"/>
        <end position="294"/>
    </location>
</feature>
<evidence type="ECO:0000256" key="6">
    <source>
        <dbReference type="SAM" id="SignalP"/>
    </source>
</evidence>
<keyword evidence="6" id="KW-0732">Signal</keyword>
<evidence type="ECO:0000256" key="5">
    <source>
        <dbReference type="SAM" id="MobiDB-lite"/>
    </source>
</evidence>
<evidence type="ECO:0000256" key="3">
    <source>
        <dbReference type="ARBA" id="ARBA00022833"/>
    </source>
</evidence>
<dbReference type="PANTHER" id="PTHR33680:SF7">
    <property type="entry name" value="OS02G0474200 PROTEIN"/>
    <property type="match status" value="1"/>
</dbReference>
<feature type="chain" id="PRO_5019317939" description="GRF-type domain-containing protein" evidence="6">
    <location>
        <begin position="19"/>
        <end position="331"/>
    </location>
</feature>